<feature type="transmembrane region" description="Helical" evidence="6">
    <location>
        <begin position="756"/>
        <end position="774"/>
    </location>
</feature>
<organism evidence="8 9">
    <name type="scientific">Sulfurospirillum tamanense</name>
    <dbReference type="NCBI Taxonomy" id="2813362"/>
    <lineage>
        <taxon>Bacteria</taxon>
        <taxon>Pseudomonadati</taxon>
        <taxon>Campylobacterota</taxon>
        <taxon>Epsilonproteobacteria</taxon>
        <taxon>Campylobacterales</taxon>
        <taxon>Sulfurospirillaceae</taxon>
        <taxon>Sulfurospirillum</taxon>
    </lineage>
</organism>
<dbReference type="SUPFAM" id="SSF82866">
    <property type="entry name" value="Multidrug efflux transporter AcrB transmembrane domain"/>
    <property type="match status" value="2"/>
</dbReference>
<keyword evidence="2" id="KW-1003">Cell membrane</keyword>
<feature type="transmembrane region" description="Helical" evidence="6">
    <location>
        <begin position="254"/>
        <end position="273"/>
    </location>
</feature>
<evidence type="ECO:0000313" key="9">
    <source>
        <dbReference type="Proteomes" id="UP000703590"/>
    </source>
</evidence>
<dbReference type="EMBL" id="JAFHKK010000001">
    <property type="protein sequence ID" value="MBN2963303.1"/>
    <property type="molecule type" value="Genomic_DNA"/>
</dbReference>
<reference evidence="9" key="1">
    <citation type="submission" date="2021-02" db="EMBL/GenBank/DDBJ databases">
        <title>Sulfurospirillum tamanensis sp. nov.</title>
        <authorList>
            <person name="Merkel A.Y."/>
        </authorList>
    </citation>
    <scope>NUCLEOTIDE SEQUENCE [LARGE SCALE GENOMIC DNA]</scope>
    <source>
        <strain evidence="9">T05b</strain>
    </source>
</reference>
<evidence type="ECO:0000256" key="3">
    <source>
        <dbReference type="ARBA" id="ARBA00022692"/>
    </source>
</evidence>
<protein>
    <submittedName>
        <fullName evidence="8">MMPL family transporter</fullName>
    </submittedName>
</protein>
<feature type="transmembrane region" description="Helical" evidence="6">
    <location>
        <begin position="379"/>
        <end position="408"/>
    </location>
</feature>
<dbReference type="PANTHER" id="PTHR33406">
    <property type="entry name" value="MEMBRANE PROTEIN MJ1562-RELATED"/>
    <property type="match status" value="1"/>
</dbReference>
<evidence type="ECO:0000256" key="2">
    <source>
        <dbReference type="ARBA" id="ARBA00022475"/>
    </source>
</evidence>
<reference evidence="8 9" key="3">
    <citation type="submission" date="2021-02" db="EMBL/GenBank/DDBJ databases">
        <authorList>
            <person name="Merkel A.Y."/>
        </authorList>
    </citation>
    <scope>NUCLEOTIDE SEQUENCE [LARGE SCALE GENOMIC DNA]</scope>
    <source>
        <strain evidence="8 9">T05b</strain>
    </source>
</reference>
<feature type="domain" description="SSD" evidence="7">
    <location>
        <begin position="245"/>
        <end position="407"/>
    </location>
</feature>
<dbReference type="PROSITE" id="PS50156">
    <property type="entry name" value="SSD"/>
    <property type="match status" value="2"/>
</dbReference>
<feature type="transmembrane region" description="Helical" evidence="6">
    <location>
        <begin position="657"/>
        <end position="675"/>
    </location>
</feature>
<evidence type="ECO:0000256" key="6">
    <source>
        <dbReference type="SAM" id="Phobius"/>
    </source>
</evidence>
<feature type="transmembrane region" description="Helical" evidence="6">
    <location>
        <begin position="347"/>
        <end position="373"/>
    </location>
</feature>
<comment type="caution">
    <text evidence="8">The sequence shown here is derived from an EMBL/GenBank/DDBJ whole genome shotgun (WGS) entry which is preliminary data.</text>
</comment>
<dbReference type="Gene3D" id="1.20.1640.10">
    <property type="entry name" value="Multidrug efflux transporter AcrB transmembrane domain"/>
    <property type="match status" value="2"/>
</dbReference>
<dbReference type="InterPro" id="IPR004869">
    <property type="entry name" value="MMPL_dom"/>
</dbReference>
<sequence length="817" mass="91964">MLLRLFRAIITYPFISVVLVTLCVGFLGIYTSHLQIDASSKTLMLEDDEDLLFTNAVGERYGGGDFLVIAFKPHEDLLAPQTLNALKNLSDELSALNRIASVVSILNVPLLQSPVLPVRELVKRIPTLEDERVDYALAKEEFLHSPLYKDNLVSADFTTTALLLNLTPDLRYTQLEKHKKALEALEHPTSVQRQELKQTLQNIKFHRDAQREIEHQSIKQIRAIMEDYAPYGSLFLGGVNMIADDLITYVKHDVLFYGVSLLLLLSLTLWAIFRQLRFVALPLLICLYSVLASTGILGYFGWEVTVISSNFISLQLIITVSIVLHLVVRYRELALRYTKTSQQRLVFVTLASKATPSFFAIITTIAGFGSLIFSNIRPIITLGWMMSVSIGTSLVIAFVLFGAILALLPKKRPVSTFETRFALTHWCANLVKTRGNAILLLSGFIFLLGVSGASRLEVENSFINYFKSSTEIYKGMEIIDQKLGGTTPLDVLITFTQKEELEIEALDDFEAEFAQKQSKEEYWFSARKMQIVERIHTYLDAQPEIGSVQSLGTLLSVGKILNEGKQLDSFQLALLYNELPPRFRGLILDPYLSIEHNQVRFSTRVIDSQEGLRRDALLARINHDIDALLEDDTATHRLSGLMVLYNNMLQSLYESQITTLGFVALVLLGMFWLLFGSLKVALIAIVSNIIPMSIVFGLMGWAGLPLDMMTITIAAISIGIGVDDTIHYLHRFREELAHDWNYEAAMERSHQSIGYAMYYTSFAIILGFSILVVSNFIPTIYFGLLTVLVMAMVLLGALLLLPRLLIVFRPWGTQPYM</sequence>
<gene>
    <name evidence="8" type="ORF">JWV37_00785</name>
</gene>
<dbReference type="InterPro" id="IPR000731">
    <property type="entry name" value="SSD"/>
</dbReference>
<evidence type="ECO:0000313" key="8">
    <source>
        <dbReference type="EMBL" id="MBN2963303.1"/>
    </source>
</evidence>
<feature type="transmembrane region" description="Helical" evidence="6">
    <location>
        <begin position="780"/>
        <end position="801"/>
    </location>
</feature>
<feature type="transmembrane region" description="Helical" evidence="6">
    <location>
        <begin position="681"/>
        <end position="704"/>
    </location>
</feature>
<evidence type="ECO:0000259" key="7">
    <source>
        <dbReference type="PROSITE" id="PS50156"/>
    </source>
</evidence>
<dbReference type="InterPro" id="IPR050545">
    <property type="entry name" value="Mycobact_MmpL"/>
</dbReference>
<feature type="domain" description="SSD" evidence="7">
    <location>
        <begin position="680"/>
        <end position="807"/>
    </location>
</feature>
<keyword evidence="5 6" id="KW-0472">Membrane</keyword>
<feature type="transmembrane region" description="Helical" evidence="6">
    <location>
        <begin position="280"/>
        <end position="300"/>
    </location>
</feature>
<accession>A0ABS2WNV6</accession>
<dbReference type="PANTHER" id="PTHR33406:SF13">
    <property type="entry name" value="MEMBRANE PROTEIN YDFJ"/>
    <property type="match status" value="1"/>
</dbReference>
<evidence type="ECO:0000256" key="1">
    <source>
        <dbReference type="ARBA" id="ARBA00004651"/>
    </source>
</evidence>
<feature type="transmembrane region" description="Helical" evidence="6">
    <location>
        <begin position="12"/>
        <end position="30"/>
    </location>
</feature>
<dbReference type="RefSeq" id="WP_205457736.1">
    <property type="nucleotide sequence ID" value="NZ_JAFHKK010000001.1"/>
</dbReference>
<evidence type="ECO:0000256" key="5">
    <source>
        <dbReference type="ARBA" id="ARBA00023136"/>
    </source>
</evidence>
<dbReference type="Pfam" id="PF03176">
    <property type="entry name" value="MMPL"/>
    <property type="match status" value="2"/>
</dbReference>
<comment type="subcellular location">
    <subcellularLocation>
        <location evidence="1">Cell membrane</location>
        <topology evidence="1">Multi-pass membrane protein</topology>
    </subcellularLocation>
</comment>
<proteinExistence type="predicted"/>
<evidence type="ECO:0000256" key="4">
    <source>
        <dbReference type="ARBA" id="ARBA00022989"/>
    </source>
</evidence>
<keyword evidence="4 6" id="KW-1133">Transmembrane helix</keyword>
<dbReference type="Proteomes" id="UP000703590">
    <property type="component" value="Unassembled WGS sequence"/>
</dbReference>
<reference evidence="8 9" key="2">
    <citation type="submission" date="2021-02" db="EMBL/GenBank/DDBJ databases">
        <title>Sulfurospirillum tamanensis sp. nov.</title>
        <authorList>
            <person name="Frolova A."/>
            <person name="Merkel A."/>
            <person name="Slobodkin A."/>
        </authorList>
    </citation>
    <scope>NUCLEOTIDE SEQUENCE [LARGE SCALE GENOMIC DNA]</scope>
    <source>
        <strain evidence="8 9">T05b</strain>
    </source>
</reference>
<name>A0ABS2WNV6_9BACT</name>
<keyword evidence="3 6" id="KW-0812">Transmembrane</keyword>
<keyword evidence="9" id="KW-1185">Reference proteome</keyword>
<feature type="transmembrane region" description="Helical" evidence="6">
    <location>
        <begin position="306"/>
        <end position="327"/>
    </location>
</feature>